<accession>A0A365XQ76</accession>
<evidence type="ECO:0000313" key="1">
    <source>
        <dbReference type="EMBL" id="RBL88509.1"/>
    </source>
</evidence>
<sequence length="576" mass="66061">MNNKGVSSVYMIMKHPSSWITMITVILLSLPAMGQSDYISLGNKQYQLLERLDIRTRHDTLLGFTTVKPYDRRKMTERVLYIDSLDKRGVLPFPLSSTDRYNIRRLIMDNWEWAPAYADSFRVKPVFGVFYKTPANLYAVSTSNFKLAIDPLLNLQFGRANDGTGNIYTNTRGIMLRGNIANKVGFYSILTDNQEKDPAYVRDFVAHNGAVPGEGFYKPYRTSGYDYFDARGGISFNLAKYFDIQFAYDKLFIGNGFRSLFLSDFSSNYLYLRISTRIWKFDYENIFAQTIAPFPPYGSDGRAMHPRNYMMIHHLSLQVAKWLNLGFYENVMEDGKNGLQLSYLNPVIFYRSVEQQLGAAGKANVGFDFKSNVTSSVQLYGQLLINEFVTKEVFHYSRGSYVNKQAFQLGAKYIDAFFVHNLDVQAEVNYIRPYTYTNFDSTTNLTHYRQPLAHPLGANLKEFIGIARYQPLPHLYLTGKLMYHLQGLDSAGVNFGGDVSRGYETRPRDYGFFIGSGTPVKSTTAALSVSWEIFENMFIDLNSTYRTYNVQGQPNTSTFFYTVGFRVNLQPREFNF</sequence>
<gene>
    <name evidence="1" type="ORF">DF182_18180</name>
</gene>
<dbReference type="Gene3D" id="2.40.160.130">
    <property type="entry name" value="Capsule assembly protein Wzi"/>
    <property type="match status" value="1"/>
</dbReference>
<dbReference type="AlphaFoldDB" id="A0A365XQ76"/>
<dbReference type="InterPro" id="IPR038636">
    <property type="entry name" value="Wzi_sf"/>
</dbReference>
<name>A0A365XQ76_9BACT</name>
<keyword evidence="2" id="KW-1185">Reference proteome</keyword>
<dbReference type="EMBL" id="QFFJ01000002">
    <property type="protein sequence ID" value="RBL88509.1"/>
    <property type="molecule type" value="Genomic_DNA"/>
</dbReference>
<evidence type="ECO:0008006" key="3">
    <source>
        <dbReference type="Google" id="ProtNLM"/>
    </source>
</evidence>
<organism evidence="1 2">
    <name type="scientific">Chitinophaga flava</name>
    <dbReference type="NCBI Taxonomy" id="2259036"/>
    <lineage>
        <taxon>Bacteria</taxon>
        <taxon>Pseudomonadati</taxon>
        <taxon>Bacteroidota</taxon>
        <taxon>Chitinophagia</taxon>
        <taxon>Chitinophagales</taxon>
        <taxon>Chitinophagaceae</taxon>
        <taxon>Chitinophaga</taxon>
    </lineage>
</organism>
<protein>
    <recommendedName>
        <fullName evidence="3">Capsule assembly Wzi family protein</fullName>
    </recommendedName>
</protein>
<dbReference type="Proteomes" id="UP000253410">
    <property type="component" value="Unassembled WGS sequence"/>
</dbReference>
<proteinExistence type="predicted"/>
<comment type="caution">
    <text evidence="1">The sequence shown here is derived from an EMBL/GenBank/DDBJ whole genome shotgun (WGS) entry which is preliminary data.</text>
</comment>
<reference evidence="1 2" key="1">
    <citation type="submission" date="2018-05" db="EMBL/GenBank/DDBJ databases">
        <title>Chitinophaga sp. K3CV102501T nov., isolated from isolated from a monsoon evergreen broad-leaved forest soil.</title>
        <authorList>
            <person name="Lv Y."/>
        </authorList>
    </citation>
    <scope>NUCLEOTIDE SEQUENCE [LARGE SCALE GENOMIC DNA]</scope>
    <source>
        <strain evidence="1 2">GDMCC 1.1325</strain>
    </source>
</reference>
<evidence type="ECO:0000313" key="2">
    <source>
        <dbReference type="Proteomes" id="UP000253410"/>
    </source>
</evidence>